<dbReference type="RefSeq" id="WP_397020739.1">
    <property type="nucleotide sequence ID" value="NZ_JBITMB010000003.1"/>
</dbReference>
<proteinExistence type="predicted"/>
<sequence length="194" mass="22321">MRLPISAHTSRPWRIHEVAPDFEVESVWALRTPGGAEEFPRLVSQLASDNWPDGAPYIVRFLWELRWRLGAWFGWDRAGSGVGSRVRSLRHRLPVDLRDAPQGPEYDPFVSVYQLENEWAAELANRTVHTVVHIAWVPDGSGGYQGQMTSLVKPNGMYGRGYMTAIKPFRYLIVYPVLVRRIEREWRATVPRNP</sequence>
<organism evidence="1 2">
    <name type="scientific">Nonomuraea indica</name>
    <dbReference type="NCBI Taxonomy" id="1581193"/>
    <lineage>
        <taxon>Bacteria</taxon>
        <taxon>Bacillati</taxon>
        <taxon>Actinomycetota</taxon>
        <taxon>Actinomycetes</taxon>
        <taxon>Streptosporangiales</taxon>
        <taxon>Streptosporangiaceae</taxon>
        <taxon>Nonomuraea</taxon>
    </lineage>
</organism>
<reference evidence="1 2" key="1">
    <citation type="submission" date="2024-10" db="EMBL/GenBank/DDBJ databases">
        <title>The Natural Products Discovery Center: Release of the First 8490 Sequenced Strains for Exploring Actinobacteria Biosynthetic Diversity.</title>
        <authorList>
            <person name="Kalkreuter E."/>
            <person name="Kautsar S.A."/>
            <person name="Yang D."/>
            <person name="Bader C.D."/>
            <person name="Teijaro C.N."/>
            <person name="Fluegel L."/>
            <person name="Davis C.M."/>
            <person name="Simpson J.R."/>
            <person name="Lauterbach L."/>
            <person name="Steele A.D."/>
            <person name="Gui C."/>
            <person name="Meng S."/>
            <person name="Li G."/>
            <person name="Viehrig K."/>
            <person name="Ye F."/>
            <person name="Su P."/>
            <person name="Kiefer A.F."/>
            <person name="Nichols A."/>
            <person name="Cepeda A.J."/>
            <person name="Yan W."/>
            <person name="Fan B."/>
            <person name="Jiang Y."/>
            <person name="Adhikari A."/>
            <person name="Zheng C.-J."/>
            <person name="Schuster L."/>
            <person name="Cowan T.M."/>
            <person name="Smanski M.J."/>
            <person name="Chevrette M.G."/>
            <person name="De Carvalho L.P.S."/>
            <person name="Shen B."/>
        </authorList>
    </citation>
    <scope>NUCLEOTIDE SEQUENCE [LARGE SCALE GENOMIC DNA]</scope>
    <source>
        <strain evidence="1 2">NPDC049503</strain>
    </source>
</reference>
<name>A0ABW8A398_9ACTN</name>
<dbReference type="Pfam" id="PF11066">
    <property type="entry name" value="DUF2867"/>
    <property type="match status" value="1"/>
</dbReference>
<protein>
    <submittedName>
        <fullName evidence="1">DUF2867 domain-containing protein</fullName>
    </submittedName>
</protein>
<keyword evidence="2" id="KW-1185">Reference proteome</keyword>
<dbReference type="EMBL" id="JBITMB010000003">
    <property type="protein sequence ID" value="MFI7440937.1"/>
    <property type="molecule type" value="Genomic_DNA"/>
</dbReference>
<accession>A0ABW8A398</accession>
<gene>
    <name evidence="1" type="ORF">ACIBP5_13370</name>
</gene>
<comment type="caution">
    <text evidence="1">The sequence shown here is derived from an EMBL/GenBank/DDBJ whole genome shotgun (WGS) entry which is preliminary data.</text>
</comment>
<evidence type="ECO:0000313" key="1">
    <source>
        <dbReference type="EMBL" id="MFI7440937.1"/>
    </source>
</evidence>
<evidence type="ECO:0000313" key="2">
    <source>
        <dbReference type="Proteomes" id="UP001612928"/>
    </source>
</evidence>
<dbReference type="Proteomes" id="UP001612928">
    <property type="component" value="Unassembled WGS sequence"/>
</dbReference>
<dbReference type="InterPro" id="IPR021295">
    <property type="entry name" value="DUF2867"/>
</dbReference>